<proteinExistence type="predicted"/>
<protein>
    <submittedName>
        <fullName evidence="2">Uncharacterized protein</fullName>
    </submittedName>
</protein>
<evidence type="ECO:0000256" key="1">
    <source>
        <dbReference type="SAM" id="Phobius"/>
    </source>
</evidence>
<gene>
    <name evidence="2" type="ORF">GCM10007859_06570</name>
</gene>
<dbReference type="EMBL" id="BSOY01000008">
    <property type="protein sequence ID" value="GLS00650.1"/>
    <property type="molecule type" value="Genomic_DNA"/>
</dbReference>
<feature type="transmembrane region" description="Helical" evidence="1">
    <location>
        <begin position="82"/>
        <end position="100"/>
    </location>
</feature>
<keyword evidence="1" id="KW-0472">Membrane</keyword>
<comment type="caution">
    <text evidence="2">The sequence shown here is derived from an EMBL/GenBank/DDBJ whole genome shotgun (WGS) entry which is preliminary data.</text>
</comment>
<sequence length="135" mass="14023">MLRTVLGIVAGVLLAFAVLMGLEMAGHAAMPPPAGLDPADPEDLKQMVASASLAAKAWVVFAWFAAALAGGWLARRLSRKDWAGWVIVGLIVLGGVANILMIPHPLWMQIAAVAAPLLGGWIVTRLPASGPARVS</sequence>
<feature type="transmembrane region" description="Helical" evidence="1">
    <location>
        <begin position="106"/>
        <end position="123"/>
    </location>
</feature>
<keyword evidence="3" id="KW-1185">Reference proteome</keyword>
<reference evidence="3" key="1">
    <citation type="journal article" date="2019" name="Int. J. Syst. Evol. Microbiol.">
        <title>The Global Catalogue of Microorganisms (GCM) 10K type strain sequencing project: providing services to taxonomists for standard genome sequencing and annotation.</title>
        <authorList>
            <consortium name="The Broad Institute Genomics Platform"/>
            <consortium name="The Broad Institute Genome Sequencing Center for Infectious Disease"/>
            <person name="Wu L."/>
            <person name="Ma J."/>
        </authorList>
    </citation>
    <scope>NUCLEOTIDE SEQUENCE [LARGE SCALE GENOMIC DNA]</scope>
    <source>
        <strain evidence="3">NBRC 110107</strain>
    </source>
</reference>
<dbReference type="RefSeq" id="WP_284221092.1">
    <property type="nucleotide sequence ID" value="NZ_BSOY01000008.1"/>
</dbReference>
<organism evidence="2 3">
    <name type="scientific">Brevundimonas denitrificans</name>
    <dbReference type="NCBI Taxonomy" id="1443434"/>
    <lineage>
        <taxon>Bacteria</taxon>
        <taxon>Pseudomonadati</taxon>
        <taxon>Pseudomonadota</taxon>
        <taxon>Alphaproteobacteria</taxon>
        <taxon>Caulobacterales</taxon>
        <taxon>Caulobacteraceae</taxon>
        <taxon>Brevundimonas</taxon>
    </lineage>
</organism>
<dbReference type="Proteomes" id="UP001156921">
    <property type="component" value="Unassembled WGS sequence"/>
</dbReference>
<feature type="transmembrane region" description="Helical" evidence="1">
    <location>
        <begin position="52"/>
        <end position="73"/>
    </location>
</feature>
<evidence type="ECO:0000313" key="3">
    <source>
        <dbReference type="Proteomes" id="UP001156921"/>
    </source>
</evidence>
<evidence type="ECO:0000313" key="2">
    <source>
        <dbReference type="EMBL" id="GLS00650.1"/>
    </source>
</evidence>
<accession>A0ABQ6BHW0</accession>
<keyword evidence="1" id="KW-1133">Transmembrane helix</keyword>
<name>A0ABQ6BHW0_9CAUL</name>
<keyword evidence="1" id="KW-0812">Transmembrane</keyword>